<evidence type="ECO:0000256" key="9">
    <source>
        <dbReference type="ARBA" id="ARBA00038489"/>
    </source>
</evidence>
<feature type="domain" description="Thioredoxin" evidence="13">
    <location>
        <begin position="3"/>
        <end position="153"/>
    </location>
</feature>
<evidence type="ECO:0000259" key="13">
    <source>
        <dbReference type="PROSITE" id="PS51352"/>
    </source>
</evidence>
<evidence type="ECO:0000256" key="5">
    <source>
        <dbReference type="ARBA" id="ARBA00023002"/>
    </source>
</evidence>
<keyword evidence="6" id="KW-1015">Disulfide bond</keyword>
<evidence type="ECO:0000256" key="4">
    <source>
        <dbReference type="ARBA" id="ARBA00022862"/>
    </source>
</evidence>
<reference evidence="14 15" key="1">
    <citation type="journal article" date="2006" name="Proc. Natl. Acad. Sci. U.S.A.">
        <title>Genomic analysis of the uncultivated marine crenarchaeote Cenarchaeum symbiosum.</title>
        <authorList>
            <person name="Hallam S.J."/>
            <person name="Konstantinidis K.T."/>
            <person name="Putnam N."/>
            <person name="Schleper C."/>
            <person name="Watanabe Y."/>
            <person name="Sugahara J."/>
            <person name="Preston C."/>
            <person name="de la Torre J."/>
            <person name="Richardson P.M."/>
            <person name="DeLong E.F."/>
        </authorList>
    </citation>
    <scope>NUCLEOTIDE SEQUENCE [LARGE SCALE GENOMIC DNA]</scope>
    <source>
        <strain evidence="15">A</strain>
    </source>
</reference>
<keyword evidence="3" id="KW-0575">Peroxidase</keyword>
<feature type="region of interest" description="Disordered" evidence="12">
    <location>
        <begin position="1"/>
        <end position="24"/>
    </location>
</feature>
<evidence type="ECO:0000256" key="11">
    <source>
        <dbReference type="PIRSR" id="PIRSR000239-1"/>
    </source>
</evidence>
<accession>A0RU17</accession>
<keyword evidence="4" id="KW-0049">Antioxidant</keyword>
<evidence type="ECO:0000256" key="10">
    <source>
        <dbReference type="ARBA" id="ARBA00049091"/>
    </source>
</evidence>
<comment type="similarity">
    <text evidence="9">Belongs to the peroxiredoxin family. BCP/PrxQ subfamily.</text>
</comment>
<sequence>MAISEGDKEPKFEAQDSDGKTVKSSDYAGKRHVIYFYPKNFTPGCTIQADEFSVNLAKFKKAGIEIIGVSPDDSASHKKFCNKMGVKYTLLADTDHTVSKGFGVWGTKKFMGKEHMGVIRSTFLVDEKGLVFKVFPKVKPAGHAAEVLDCFKS</sequence>
<name>A0RU17_CENSY</name>
<dbReference type="PATRIC" id="fig|414004.10.peg.166"/>
<feature type="active site" description="Cysteine sulfenic acid (-SOH) intermediate; for peroxidase activity" evidence="11">
    <location>
        <position position="45"/>
    </location>
</feature>
<comment type="catalytic activity">
    <reaction evidence="10">
        <text>a hydroperoxide + [thioredoxin]-dithiol = an alcohol + [thioredoxin]-disulfide + H2O</text>
        <dbReference type="Rhea" id="RHEA:62620"/>
        <dbReference type="Rhea" id="RHEA-COMP:10698"/>
        <dbReference type="Rhea" id="RHEA-COMP:10700"/>
        <dbReference type="ChEBI" id="CHEBI:15377"/>
        <dbReference type="ChEBI" id="CHEBI:29950"/>
        <dbReference type="ChEBI" id="CHEBI:30879"/>
        <dbReference type="ChEBI" id="CHEBI:35924"/>
        <dbReference type="ChEBI" id="CHEBI:50058"/>
        <dbReference type="EC" id="1.11.1.24"/>
    </reaction>
</comment>
<evidence type="ECO:0000256" key="3">
    <source>
        <dbReference type="ARBA" id="ARBA00022559"/>
    </source>
</evidence>
<comment type="subunit">
    <text evidence="1">Monomer.</text>
</comment>
<dbReference type="NCBIfam" id="NF006960">
    <property type="entry name" value="PRK09437.1"/>
    <property type="match status" value="1"/>
</dbReference>
<dbReference type="GO" id="GO:0008379">
    <property type="term" value="F:thioredoxin peroxidase activity"/>
    <property type="evidence" value="ECO:0007669"/>
    <property type="project" value="TreeGrafter"/>
</dbReference>
<dbReference type="InterPro" id="IPR024706">
    <property type="entry name" value="Peroxiredoxin_AhpC-typ"/>
</dbReference>
<evidence type="ECO:0000256" key="2">
    <source>
        <dbReference type="ARBA" id="ARBA00013017"/>
    </source>
</evidence>
<dbReference type="PROSITE" id="PS51352">
    <property type="entry name" value="THIOREDOXIN_2"/>
    <property type="match status" value="1"/>
</dbReference>
<dbReference type="SUPFAM" id="SSF52833">
    <property type="entry name" value="Thioredoxin-like"/>
    <property type="match status" value="1"/>
</dbReference>
<keyword evidence="15" id="KW-1185">Reference proteome</keyword>
<evidence type="ECO:0000256" key="8">
    <source>
        <dbReference type="ARBA" id="ARBA00032824"/>
    </source>
</evidence>
<dbReference type="KEGG" id="csy:CENSYa_0191"/>
<dbReference type="EC" id="1.11.1.24" evidence="2"/>
<dbReference type="EnsemblBacteria" id="ABK76834">
    <property type="protein sequence ID" value="ABK76834"/>
    <property type="gene ID" value="CENSYa_0191"/>
</dbReference>
<dbReference type="InterPro" id="IPR050924">
    <property type="entry name" value="Peroxiredoxin_BCP/PrxQ"/>
</dbReference>
<dbReference type="GO" id="GO:0045454">
    <property type="term" value="P:cell redox homeostasis"/>
    <property type="evidence" value="ECO:0007669"/>
    <property type="project" value="TreeGrafter"/>
</dbReference>
<dbReference type="Pfam" id="PF00578">
    <property type="entry name" value="AhpC-TSA"/>
    <property type="match status" value="1"/>
</dbReference>
<dbReference type="EMBL" id="DP000238">
    <property type="protein sequence ID" value="ABK76834.1"/>
    <property type="molecule type" value="Genomic_DNA"/>
</dbReference>
<evidence type="ECO:0000313" key="15">
    <source>
        <dbReference type="Proteomes" id="UP000000758"/>
    </source>
</evidence>
<keyword evidence="7" id="KW-0676">Redox-active center</keyword>
<evidence type="ECO:0000256" key="7">
    <source>
        <dbReference type="ARBA" id="ARBA00023284"/>
    </source>
</evidence>
<dbReference type="Gene3D" id="3.40.30.10">
    <property type="entry name" value="Glutaredoxin"/>
    <property type="match status" value="1"/>
</dbReference>
<dbReference type="InterPro" id="IPR013766">
    <property type="entry name" value="Thioredoxin_domain"/>
</dbReference>
<dbReference type="InterPro" id="IPR036249">
    <property type="entry name" value="Thioredoxin-like_sf"/>
</dbReference>
<dbReference type="HOGENOM" id="CLU_042529_14_1_2"/>
<dbReference type="PANTHER" id="PTHR42801">
    <property type="entry name" value="THIOREDOXIN-DEPENDENT PEROXIDE REDUCTASE"/>
    <property type="match status" value="1"/>
</dbReference>
<evidence type="ECO:0000256" key="12">
    <source>
        <dbReference type="SAM" id="MobiDB-lite"/>
    </source>
</evidence>
<dbReference type="InterPro" id="IPR000866">
    <property type="entry name" value="AhpC/TSA"/>
</dbReference>
<organism evidence="14 15">
    <name type="scientific">Cenarchaeum symbiosum (strain A)</name>
    <dbReference type="NCBI Taxonomy" id="414004"/>
    <lineage>
        <taxon>Archaea</taxon>
        <taxon>Nitrososphaerota</taxon>
        <taxon>Candidatus Cenarchaeales</taxon>
        <taxon>Candidatus Cenarchaeaceae</taxon>
        <taxon>Candidatus Cenarchaeum</taxon>
    </lineage>
</organism>
<dbReference type="GO" id="GO:0005737">
    <property type="term" value="C:cytoplasm"/>
    <property type="evidence" value="ECO:0007669"/>
    <property type="project" value="TreeGrafter"/>
</dbReference>
<dbReference type="PIRSF" id="PIRSF000239">
    <property type="entry name" value="AHPC"/>
    <property type="match status" value="1"/>
</dbReference>
<proteinExistence type="inferred from homology"/>
<feature type="compositionally biased region" description="Basic and acidic residues" evidence="12">
    <location>
        <begin position="1"/>
        <end position="23"/>
    </location>
</feature>
<dbReference type="PANTHER" id="PTHR42801:SF4">
    <property type="entry name" value="AHPC_TSA FAMILY PROTEIN"/>
    <property type="match status" value="1"/>
</dbReference>
<evidence type="ECO:0000256" key="1">
    <source>
        <dbReference type="ARBA" id="ARBA00011245"/>
    </source>
</evidence>
<dbReference type="GO" id="GO:0034599">
    <property type="term" value="P:cellular response to oxidative stress"/>
    <property type="evidence" value="ECO:0007669"/>
    <property type="project" value="TreeGrafter"/>
</dbReference>
<evidence type="ECO:0000256" key="6">
    <source>
        <dbReference type="ARBA" id="ARBA00023157"/>
    </source>
</evidence>
<evidence type="ECO:0000313" key="14">
    <source>
        <dbReference type="EMBL" id="ABK76834.1"/>
    </source>
</evidence>
<dbReference type="CDD" id="cd03017">
    <property type="entry name" value="PRX_BCP"/>
    <property type="match status" value="1"/>
</dbReference>
<keyword evidence="5" id="KW-0560">Oxidoreductase</keyword>
<dbReference type="Proteomes" id="UP000000758">
    <property type="component" value="Chromosome"/>
</dbReference>
<dbReference type="FunFam" id="3.40.30.10:FF:000007">
    <property type="entry name" value="Thioredoxin-dependent thiol peroxidase"/>
    <property type="match status" value="1"/>
</dbReference>
<protein>
    <recommendedName>
        <fullName evidence="2">thioredoxin-dependent peroxiredoxin</fullName>
        <ecNumber evidence="2">1.11.1.24</ecNumber>
    </recommendedName>
    <alternativeName>
        <fullName evidence="8">Thioredoxin peroxidase</fullName>
    </alternativeName>
</protein>
<gene>
    <name evidence="14" type="ordered locus">CENSYa_0191</name>
</gene>
<dbReference type="AlphaFoldDB" id="A0RU17"/>